<accession>A0ACC2BN28</accession>
<dbReference type="EMBL" id="CM055105">
    <property type="protein sequence ID" value="KAJ7531166.1"/>
    <property type="molecule type" value="Genomic_DNA"/>
</dbReference>
<keyword evidence="2" id="KW-1185">Reference proteome</keyword>
<evidence type="ECO:0000313" key="1">
    <source>
        <dbReference type="EMBL" id="KAJ7531166.1"/>
    </source>
</evidence>
<reference evidence="2" key="1">
    <citation type="journal article" date="2024" name="Proc. Natl. Acad. Sci. U.S.A.">
        <title>Extraordinary preservation of gene collinearity over three hundred million years revealed in homosporous lycophytes.</title>
        <authorList>
            <person name="Li C."/>
            <person name="Wickell D."/>
            <person name="Kuo L.Y."/>
            <person name="Chen X."/>
            <person name="Nie B."/>
            <person name="Liao X."/>
            <person name="Peng D."/>
            <person name="Ji J."/>
            <person name="Jenkins J."/>
            <person name="Williams M."/>
            <person name="Shu S."/>
            <person name="Plott C."/>
            <person name="Barry K."/>
            <person name="Rajasekar S."/>
            <person name="Grimwood J."/>
            <person name="Han X."/>
            <person name="Sun S."/>
            <person name="Hou Z."/>
            <person name="He W."/>
            <person name="Dai G."/>
            <person name="Sun C."/>
            <person name="Schmutz J."/>
            <person name="Leebens-Mack J.H."/>
            <person name="Li F.W."/>
            <person name="Wang L."/>
        </authorList>
    </citation>
    <scope>NUCLEOTIDE SEQUENCE [LARGE SCALE GENOMIC DNA]</scope>
    <source>
        <strain evidence="2">cv. PW_Plant_1</strain>
    </source>
</reference>
<sequence>MTTFSKDYPLRIREVWADNLEQEFERIREIVDLFPYLAMDTEFPGVVVRPVGLFKNSGEFHYQTLKANVDMLNLIQLGLTFSDENGNLPKCSSTGEYCVWQFNFREFSLTEDMYAQDSIDLLRESGIDFKRNEERGIDSKLFGELLMSSGIVLNENVEWITFHSGYDFGYLLKLLTCQKLPSVETGFFDLLNLFFPTLYDIKYLMKFCSNLHGGLNRVAEKLEVERIGPCHQAGSDSLLTSCTYLKLKEGFFKGSTERYAGVLYGLGSDSSSP</sequence>
<gene>
    <name evidence="1" type="ORF">O6H91_14G034800</name>
</gene>
<name>A0ACC2BN28_DIPCM</name>
<dbReference type="Proteomes" id="UP001162992">
    <property type="component" value="Chromosome 14"/>
</dbReference>
<organism evidence="1 2">
    <name type="scientific">Diphasiastrum complanatum</name>
    <name type="common">Issler's clubmoss</name>
    <name type="synonym">Lycopodium complanatum</name>
    <dbReference type="NCBI Taxonomy" id="34168"/>
    <lineage>
        <taxon>Eukaryota</taxon>
        <taxon>Viridiplantae</taxon>
        <taxon>Streptophyta</taxon>
        <taxon>Embryophyta</taxon>
        <taxon>Tracheophyta</taxon>
        <taxon>Lycopodiopsida</taxon>
        <taxon>Lycopodiales</taxon>
        <taxon>Lycopodiaceae</taxon>
        <taxon>Lycopodioideae</taxon>
        <taxon>Diphasiastrum</taxon>
    </lineage>
</organism>
<evidence type="ECO:0000313" key="2">
    <source>
        <dbReference type="Proteomes" id="UP001162992"/>
    </source>
</evidence>
<comment type="caution">
    <text evidence="1">The sequence shown here is derived from an EMBL/GenBank/DDBJ whole genome shotgun (WGS) entry which is preliminary data.</text>
</comment>
<proteinExistence type="predicted"/>
<protein>
    <submittedName>
        <fullName evidence="1">Uncharacterized protein</fullName>
    </submittedName>
</protein>